<sequence length="298" mass="33478">MAATKMFFRSGFDMQDIQIWKTSGTTYMSTGDQTRSRSRRASPRGRSGTGSHSQGSSSHSRGSSSHCRDSSFHAPIFAPDAAPPPVAAPPPAPPVVSGVMIVAQLVQQPGCEHLPYLTPCPKGRRQTWFNRSENEISAWINNMMYSNLSKGYPTFSNFPAEDQKMWFRQFAVFNQMVLIFHSFKGFSDLDLICRFFRSGRLLGRLTSQPLVTKQKNRGHFYEYSPSKSSESSEMLEVVRATSKFFGSGFDMHDFQIWKTSGTTYIRLPFQSSGLPASRLDFLEVVWTSLKSSDEVLLS</sequence>
<dbReference type="EMBL" id="QGKY02001015">
    <property type="protein sequence ID" value="KAF2576099.1"/>
    <property type="molecule type" value="Genomic_DNA"/>
</dbReference>
<comment type="caution">
    <text evidence="2">The sequence shown here is derived from an EMBL/GenBank/DDBJ whole genome shotgun (WGS) entry which is preliminary data.</text>
</comment>
<reference evidence="2" key="1">
    <citation type="submission" date="2019-12" db="EMBL/GenBank/DDBJ databases">
        <title>Genome sequencing and annotation of Brassica cretica.</title>
        <authorList>
            <person name="Studholme D.J."/>
            <person name="Sarris P.F."/>
        </authorList>
    </citation>
    <scope>NUCLEOTIDE SEQUENCE</scope>
    <source>
        <strain evidence="2">PFS-102/07</strain>
        <tissue evidence="2">Leaf</tissue>
    </source>
</reference>
<evidence type="ECO:0000256" key="1">
    <source>
        <dbReference type="SAM" id="MobiDB-lite"/>
    </source>
</evidence>
<name>A0A8S9J2U6_BRACR</name>
<proteinExistence type="predicted"/>
<feature type="region of interest" description="Disordered" evidence="1">
    <location>
        <begin position="26"/>
        <end position="69"/>
    </location>
</feature>
<protein>
    <submittedName>
        <fullName evidence="2">Uncharacterized protein</fullName>
    </submittedName>
</protein>
<gene>
    <name evidence="2" type="ORF">F2Q70_00005958</name>
</gene>
<dbReference type="AlphaFoldDB" id="A0A8S9J2U6"/>
<organism evidence="2">
    <name type="scientific">Brassica cretica</name>
    <name type="common">Mustard</name>
    <dbReference type="NCBI Taxonomy" id="69181"/>
    <lineage>
        <taxon>Eukaryota</taxon>
        <taxon>Viridiplantae</taxon>
        <taxon>Streptophyta</taxon>
        <taxon>Embryophyta</taxon>
        <taxon>Tracheophyta</taxon>
        <taxon>Spermatophyta</taxon>
        <taxon>Magnoliopsida</taxon>
        <taxon>eudicotyledons</taxon>
        <taxon>Gunneridae</taxon>
        <taxon>Pentapetalae</taxon>
        <taxon>rosids</taxon>
        <taxon>malvids</taxon>
        <taxon>Brassicales</taxon>
        <taxon>Brassicaceae</taxon>
        <taxon>Brassiceae</taxon>
        <taxon>Brassica</taxon>
    </lineage>
</organism>
<evidence type="ECO:0000313" key="2">
    <source>
        <dbReference type="EMBL" id="KAF2576099.1"/>
    </source>
</evidence>
<feature type="compositionally biased region" description="Low complexity" evidence="1">
    <location>
        <begin position="44"/>
        <end position="65"/>
    </location>
</feature>
<accession>A0A8S9J2U6</accession>